<dbReference type="PANTHER" id="PTHR43358:SF4">
    <property type="entry name" value="ALPHA_BETA HYDROLASE FOLD-1 DOMAIN-CONTAINING PROTEIN"/>
    <property type="match status" value="1"/>
</dbReference>
<proteinExistence type="predicted"/>
<gene>
    <name evidence="3" type="ORF">GYM71_03210</name>
</gene>
<evidence type="ECO:0000313" key="3">
    <source>
        <dbReference type="EMBL" id="QYN53811.1"/>
    </source>
</evidence>
<dbReference type="Pfam" id="PF00561">
    <property type="entry name" value="Abhydrolase_1"/>
    <property type="match status" value="1"/>
</dbReference>
<keyword evidence="1" id="KW-1133">Transmembrane helix</keyword>
<dbReference type="InterPro" id="IPR029058">
    <property type="entry name" value="AB_hydrolase_fold"/>
</dbReference>
<feature type="domain" description="AB hydrolase-1" evidence="2">
    <location>
        <begin position="103"/>
        <end position="223"/>
    </location>
</feature>
<evidence type="ECO:0000259" key="2">
    <source>
        <dbReference type="Pfam" id="PF00561"/>
    </source>
</evidence>
<accession>A0ABX8W7R1</accession>
<keyword evidence="1" id="KW-0812">Transmembrane</keyword>
<sequence>MGREDYQLKKLKHKKLWFTLIVIILLVCLSFVGAGYYFFTVACVPGEKSFLSSSSNVIKKSDPLYHEKVWFKKTPKEKWYMLSADGKYKLDANYIPYKNSSKTVIVLPGYTDTKEDAGIFDALFYELGYNTLTPEPRAQGESEGKYIGYGWPDKDDTKKWVSYLLRKKGKQQQIVIYGISMGGATAMTTSGLKLPHQVKAFIEDCGYTSVKDEIEYEAGALYNMPAFPRFPLVEILSGINKLKVGYFMGDASSVKQLNKNYRPMLFIHGSEDHFVPTKMIYSNYQATRGPKEIWVAPKAKHAKSFSVHPKEYKKRVASFLAKYVK</sequence>
<evidence type="ECO:0000256" key="1">
    <source>
        <dbReference type="SAM" id="Phobius"/>
    </source>
</evidence>
<dbReference type="Gene3D" id="3.40.50.1820">
    <property type="entry name" value="alpha/beta hydrolase"/>
    <property type="match status" value="1"/>
</dbReference>
<protein>
    <submittedName>
        <fullName evidence="3">Alpha/beta hydrolase</fullName>
    </submittedName>
</protein>
<dbReference type="GO" id="GO:0016787">
    <property type="term" value="F:hydrolase activity"/>
    <property type="evidence" value="ECO:0007669"/>
    <property type="project" value="UniProtKB-KW"/>
</dbReference>
<evidence type="ECO:0000313" key="4">
    <source>
        <dbReference type="Proteomes" id="UP000826550"/>
    </source>
</evidence>
<dbReference type="SUPFAM" id="SSF53474">
    <property type="entry name" value="alpha/beta-Hydrolases"/>
    <property type="match status" value="1"/>
</dbReference>
<dbReference type="InterPro" id="IPR000073">
    <property type="entry name" value="AB_hydrolase_1"/>
</dbReference>
<keyword evidence="4" id="KW-1185">Reference proteome</keyword>
<dbReference type="InterPro" id="IPR052920">
    <property type="entry name" value="DNA-binding_regulatory"/>
</dbReference>
<feature type="transmembrane region" description="Helical" evidence="1">
    <location>
        <begin position="16"/>
        <end position="39"/>
    </location>
</feature>
<keyword evidence="3" id="KW-0378">Hydrolase</keyword>
<organism evidence="3 4">
    <name type="scientific">Lactobacillus panisapium</name>
    <dbReference type="NCBI Taxonomy" id="2012495"/>
    <lineage>
        <taxon>Bacteria</taxon>
        <taxon>Bacillati</taxon>
        <taxon>Bacillota</taxon>
        <taxon>Bacilli</taxon>
        <taxon>Lactobacillales</taxon>
        <taxon>Lactobacillaceae</taxon>
        <taxon>Lactobacillus</taxon>
    </lineage>
</organism>
<name>A0ABX8W7R1_9LACO</name>
<dbReference type="PANTHER" id="PTHR43358">
    <property type="entry name" value="ALPHA/BETA-HYDROLASE"/>
    <property type="match status" value="1"/>
</dbReference>
<dbReference type="EMBL" id="CP048268">
    <property type="protein sequence ID" value="QYN53811.1"/>
    <property type="molecule type" value="Genomic_DNA"/>
</dbReference>
<keyword evidence="1" id="KW-0472">Membrane</keyword>
<dbReference type="Proteomes" id="UP000826550">
    <property type="component" value="Chromosome"/>
</dbReference>
<reference evidence="3 4" key="1">
    <citation type="submission" date="2020-01" db="EMBL/GenBank/DDBJ databases">
        <title>Vast differences in strain-level diversity in the gut microbiota of two closely related honey bee species.</title>
        <authorList>
            <person name="Ellegaard K.M."/>
            <person name="Suenami S."/>
            <person name="Miyazaki R."/>
            <person name="Engel P."/>
        </authorList>
    </citation>
    <scope>NUCLEOTIDE SEQUENCE [LARGE SCALE GENOMIC DNA]</scope>
    <source>
        <strain evidence="3 4">ESL0416</strain>
    </source>
</reference>